<organism evidence="7 8">
    <name type="scientific">Aliidongia dinghuensis</name>
    <dbReference type="NCBI Taxonomy" id="1867774"/>
    <lineage>
        <taxon>Bacteria</taxon>
        <taxon>Pseudomonadati</taxon>
        <taxon>Pseudomonadota</taxon>
        <taxon>Alphaproteobacteria</taxon>
        <taxon>Rhodospirillales</taxon>
        <taxon>Dongiaceae</taxon>
        <taxon>Aliidongia</taxon>
    </lineage>
</organism>
<dbReference type="PANTHER" id="PTHR30136:SF35">
    <property type="entry name" value="HTH-TYPE TRANSCRIPTIONAL REGULATOR RV1719"/>
    <property type="match status" value="1"/>
</dbReference>
<keyword evidence="8" id="KW-1185">Reference proteome</keyword>
<dbReference type="InterPro" id="IPR050707">
    <property type="entry name" value="HTH_MetabolicPath_Reg"/>
</dbReference>
<evidence type="ECO:0000313" key="8">
    <source>
        <dbReference type="Proteomes" id="UP000646365"/>
    </source>
</evidence>
<dbReference type="FunFam" id="1.10.10.10:FF:000056">
    <property type="entry name" value="IclR family transcriptional regulator"/>
    <property type="match status" value="1"/>
</dbReference>
<proteinExistence type="predicted"/>
<gene>
    <name evidence="7" type="ORF">GCM10011611_07090</name>
</gene>
<dbReference type="RefSeq" id="WP_189042615.1">
    <property type="nucleotide sequence ID" value="NZ_BMJQ01000002.1"/>
</dbReference>
<dbReference type="PANTHER" id="PTHR30136">
    <property type="entry name" value="HELIX-TURN-HELIX TRANSCRIPTIONAL REGULATOR, ICLR FAMILY"/>
    <property type="match status" value="1"/>
</dbReference>
<dbReference type="InterPro" id="IPR036390">
    <property type="entry name" value="WH_DNA-bd_sf"/>
</dbReference>
<sequence>MPYGALTNRSPTNQPPTDPSPAEASGGPSGLLERTLGVLELLANNAHGMLLFEIADTLHIPRSATHRVLASLVEHGYVRQERQQGAYQLTAKIASLAFTFLSGSGISDFAQPILDQLAREVGELVRLGMIDGKELVWVAKAQGSPHGLRYDPDMGQAGRLSCSASGHAWLSCLPEAEAIALIERQGLGSRREYGPRAPETMEAVLRYLRKARKRGFGLVMQTYSRGTNAIAAPIRHPNTGEVTGTVAIAGPEFRLTEERMLEFAERLLNAAEELALATIASPGLYGPGGRSKVTIYDDREA</sequence>
<accession>A0A8J2YQJ4</accession>
<dbReference type="GO" id="GO:0045892">
    <property type="term" value="P:negative regulation of DNA-templated transcription"/>
    <property type="evidence" value="ECO:0007669"/>
    <property type="project" value="TreeGrafter"/>
</dbReference>
<evidence type="ECO:0000256" key="4">
    <source>
        <dbReference type="SAM" id="MobiDB-lite"/>
    </source>
</evidence>
<dbReference type="Pfam" id="PF01614">
    <property type="entry name" value="IclR_C"/>
    <property type="match status" value="1"/>
</dbReference>
<dbReference type="GO" id="GO:0003677">
    <property type="term" value="F:DNA binding"/>
    <property type="evidence" value="ECO:0007669"/>
    <property type="project" value="UniProtKB-KW"/>
</dbReference>
<keyword evidence="2" id="KW-0238">DNA-binding</keyword>
<dbReference type="PROSITE" id="PS51078">
    <property type="entry name" value="ICLR_ED"/>
    <property type="match status" value="1"/>
</dbReference>
<dbReference type="SUPFAM" id="SSF46785">
    <property type="entry name" value="Winged helix' DNA-binding domain"/>
    <property type="match status" value="1"/>
</dbReference>
<dbReference type="Gene3D" id="1.10.10.10">
    <property type="entry name" value="Winged helix-like DNA-binding domain superfamily/Winged helix DNA-binding domain"/>
    <property type="match status" value="1"/>
</dbReference>
<dbReference type="PROSITE" id="PS51077">
    <property type="entry name" value="HTH_ICLR"/>
    <property type="match status" value="1"/>
</dbReference>
<evidence type="ECO:0000256" key="2">
    <source>
        <dbReference type="ARBA" id="ARBA00023125"/>
    </source>
</evidence>
<dbReference type="Gene3D" id="3.30.450.40">
    <property type="match status" value="1"/>
</dbReference>
<dbReference type="InterPro" id="IPR029016">
    <property type="entry name" value="GAF-like_dom_sf"/>
</dbReference>
<name>A0A8J2YQJ4_9PROT</name>
<protein>
    <submittedName>
        <fullName evidence="7">Transcriptional regulator</fullName>
    </submittedName>
</protein>
<reference evidence="7" key="1">
    <citation type="journal article" date="2014" name="Int. J. Syst. Evol. Microbiol.">
        <title>Complete genome sequence of Corynebacterium casei LMG S-19264T (=DSM 44701T), isolated from a smear-ripened cheese.</title>
        <authorList>
            <consortium name="US DOE Joint Genome Institute (JGI-PGF)"/>
            <person name="Walter F."/>
            <person name="Albersmeier A."/>
            <person name="Kalinowski J."/>
            <person name="Ruckert C."/>
        </authorList>
    </citation>
    <scope>NUCLEOTIDE SEQUENCE</scope>
    <source>
        <strain evidence="7">CGMCC 1.15725</strain>
    </source>
</reference>
<reference evidence="7" key="2">
    <citation type="submission" date="2020-09" db="EMBL/GenBank/DDBJ databases">
        <authorList>
            <person name="Sun Q."/>
            <person name="Zhou Y."/>
        </authorList>
    </citation>
    <scope>NUCLEOTIDE SEQUENCE</scope>
    <source>
        <strain evidence="7">CGMCC 1.15725</strain>
    </source>
</reference>
<dbReference type="GO" id="GO:0003700">
    <property type="term" value="F:DNA-binding transcription factor activity"/>
    <property type="evidence" value="ECO:0007669"/>
    <property type="project" value="TreeGrafter"/>
</dbReference>
<dbReference type="AlphaFoldDB" id="A0A8J2YQJ4"/>
<feature type="domain" description="IclR-ED" evidence="6">
    <location>
        <begin position="92"/>
        <end position="280"/>
    </location>
</feature>
<feature type="domain" description="HTH iclR-type" evidence="5">
    <location>
        <begin position="29"/>
        <end position="91"/>
    </location>
</feature>
<dbReference type="EMBL" id="BMJQ01000002">
    <property type="protein sequence ID" value="GGF04274.1"/>
    <property type="molecule type" value="Genomic_DNA"/>
</dbReference>
<feature type="region of interest" description="Disordered" evidence="4">
    <location>
        <begin position="1"/>
        <end position="29"/>
    </location>
</feature>
<dbReference type="SMART" id="SM00346">
    <property type="entry name" value="HTH_ICLR"/>
    <property type="match status" value="1"/>
</dbReference>
<dbReference type="InterPro" id="IPR005471">
    <property type="entry name" value="Tscrpt_reg_IclR_N"/>
</dbReference>
<evidence type="ECO:0000259" key="6">
    <source>
        <dbReference type="PROSITE" id="PS51078"/>
    </source>
</evidence>
<dbReference type="SUPFAM" id="SSF55781">
    <property type="entry name" value="GAF domain-like"/>
    <property type="match status" value="1"/>
</dbReference>
<dbReference type="InterPro" id="IPR036388">
    <property type="entry name" value="WH-like_DNA-bd_sf"/>
</dbReference>
<keyword evidence="1" id="KW-0805">Transcription regulation</keyword>
<dbReference type="Pfam" id="PF09339">
    <property type="entry name" value="HTH_IclR"/>
    <property type="match status" value="1"/>
</dbReference>
<evidence type="ECO:0000259" key="5">
    <source>
        <dbReference type="PROSITE" id="PS51077"/>
    </source>
</evidence>
<keyword evidence="3" id="KW-0804">Transcription</keyword>
<dbReference type="Proteomes" id="UP000646365">
    <property type="component" value="Unassembled WGS sequence"/>
</dbReference>
<dbReference type="InterPro" id="IPR014757">
    <property type="entry name" value="Tscrpt_reg_IclR_C"/>
</dbReference>
<evidence type="ECO:0000256" key="3">
    <source>
        <dbReference type="ARBA" id="ARBA00023163"/>
    </source>
</evidence>
<evidence type="ECO:0000256" key="1">
    <source>
        <dbReference type="ARBA" id="ARBA00023015"/>
    </source>
</evidence>
<comment type="caution">
    <text evidence="7">The sequence shown here is derived from an EMBL/GenBank/DDBJ whole genome shotgun (WGS) entry which is preliminary data.</text>
</comment>
<evidence type="ECO:0000313" key="7">
    <source>
        <dbReference type="EMBL" id="GGF04274.1"/>
    </source>
</evidence>